<proteinExistence type="predicted"/>
<evidence type="ECO:0000313" key="3">
    <source>
        <dbReference type="Proteomes" id="UP000663881"/>
    </source>
</evidence>
<gene>
    <name evidence="2" type="ORF">OKA104_LOCUS42549</name>
</gene>
<reference evidence="2" key="1">
    <citation type="submission" date="2021-02" db="EMBL/GenBank/DDBJ databases">
        <authorList>
            <person name="Nowell W R."/>
        </authorList>
    </citation>
    <scope>NUCLEOTIDE SEQUENCE</scope>
</reference>
<feature type="domain" description="F-box" evidence="1">
    <location>
        <begin position="6"/>
        <end position="51"/>
    </location>
</feature>
<dbReference type="InterPro" id="IPR001810">
    <property type="entry name" value="F-box_dom"/>
</dbReference>
<feature type="non-terminal residue" evidence="2">
    <location>
        <position position="51"/>
    </location>
</feature>
<dbReference type="Proteomes" id="UP000663881">
    <property type="component" value="Unassembled WGS sequence"/>
</dbReference>
<dbReference type="PROSITE" id="PS50181">
    <property type="entry name" value="FBOX"/>
    <property type="match status" value="1"/>
</dbReference>
<accession>A0A820DER3</accession>
<protein>
    <recommendedName>
        <fullName evidence="1">F-box domain-containing protein</fullName>
    </recommendedName>
</protein>
<evidence type="ECO:0000313" key="2">
    <source>
        <dbReference type="EMBL" id="CAF4230839.1"/>
    </source>
</evidence>
<dbReference type="EMBL" id="CAJOAY010011045">
    <property type="protein sequence ID" value="CAF4230839.1"/>
    <property type="molecule type" value="Genomic_DNA"/>
</dbReference>
<organism evidence="2 3">
    <name type="scientific">Adineta steineri</name>
    <dbReference type="NCBI Taxonomy" id="433720"/>
    <lineage>
        <taxon>Eukaryota</taxon>
        <taxon>Metazoa</taxon>
        <taxon>Spiralia</taxon>
        <taxon>Gnathifera</taxon>
        <taxon>Rotifera</taxon>
        <taxon>Eurotatoria</taxon>
        <taxon>Bdelloidea</taxon>
        <taxon>Adinetida</taxon>
        <taxon>Adinetidae</taxon>
        <taxon>Adineta</taxon>
    </lineage>
</organism>
<dbReference type="AlphaFoldDB" id="A0A820DER3"/>
<sequence length="51" mass="6113">MFDKTTMSLHTLPVELVYRVLDYQTDLTIVISMRNVCQRLNKIVDTYSRYQ</sequence>
<comment type="caution">
    <text evidence="2">The sequence shown here is derived from an EMBL/GenBank/DDBJ whole genome shotgun (WGS) entry which is preliminary data.</text>
</comment>
<evidence type="ECO:0000259" key="1">
    <source>
        <dbReference type="PROSITE" id="PS50181"/>
    </source>
</evidence>
<name>A0A820DER3_9BILA</name>